<sequence length="312" mass="35289">MCNPKSASPKGGDEETKEQPTKNRRLPPVKLKVSDLFDLSKPWILVEDGSYGGFFNNVPTVFRVGPWNIACCLYLFAIISWILFEIVQCYANPPKVPPTDYHSSYGANTWQWWYNVAGFAWTCYIASVVVKSPMGWTAWFSYTLQSWTLIIVRHGLSALAPLVPALAPLNELLRFPMLLQATVTFVVWNFILFPSIAMTMKNPKNKRDFLKFCFGFLCSQVHIANLPLAAMNGVWGSPARELNQMDFCMALGFTLQYVVLYLFVLDRFGVHFYFVFSPRTPLAIIGWSAILGCIFAGFSVWKPALVNYGLVV</sequence>
<dbReference type="EMBL" id="CAICTM010000346">
    <property type="protein sequence ID" value="CAB9508427.1"/>
    <property type="molecule type" value="Genomic_DNA"/>
</dbReference>
<keyword evidence="2" id="KW-0812">Transmembrane</keyword>
<feature type="transmembrane region" description="Helical" evidence="2">
    <location>
        <begin position="142"/>
        <end position="163"/>
    </location>
</feature>
<keyword evidence="2" id="KW-0472">Membrane</keyword>
<feature type="transmembrane region" description="Helical" evidence="2">
    <location>
        <begin position="282"/>
        <end position="301"/>
    </location>
</feature>
<name>A0A9N8DSV4_9STRA</name>
<feature type="transmembrane region" description="Helical" evidence="2">
    <location>
        <begin position="111"/>
        <end position="130"/>
    </location>
</feature>
<organism evidence="3 4">
    <name type="scientific">Seminavis robusta</name>
    <dbReference type="NCBI Taxonomy" id="568900"/>
    <lineage>
        <taxon>Eukaryota</taxon>
        <taxon>Sar</taxon>
        <taxon>Stramenopiles</taxon>
        <taxon>Ochrophyta</taxon>
        <taxon>Bacillariophyta</taxon>
        <taxon>Bacillariophyceae</taxon>
        <taxon>Bacillariophycidae</taxon>
        <taxon>Naviculales</taxon>
        <taxon>Naviculaceae</taxon>
        <taxon>Seminavis</taxon>
    </lineage>
</organism>
<feature type="transmembrane region" description="Helical" evidence="2">
    <location>
        <begin position="72"/>
        <end position="91"/>
    </location>
</feature>
<proteinExistence type="predicted"/>
<comment type="caution">
    <text evidence="3">The sequence shown here is derived from an EMBL/GenBank/DDBJ whole genome shotgun (WGS) entry which is preliminary data.</text>
</comment>
<dbReference type="AlphaFoldDB" id="A0A9N8DSV4"/>
<keyword evidence="2" id="KW-1133">Transmembrane helix</keyword>
<reference evidence="3" key="1">
    <citation type="submission" date="2020-06" db="EMBL/GenBank/DDBJ databases">
        <authorList>
            <consortium name="Plant Systems Biology data submission"/>
        </authorList>
    </citation>
    <scope>NUCLEOTIDE SEQUENCE</scope>
    <source>
        <strain evidence="3">D6</strain>
    </source>
</reference>
<feature type="transmembrane region" description="Helical" evidence="2">
    <location>
        <begin position="175"/>
        <end position="197"/>
    </location>
</feature>
<protein>
    <submittedName>
        <fullName evidence="3">Uncharacterized protein</fullName>
    </submittedName>
</protein>
<gene>
    <name evidence="3" type="ORF">SEMRO_347_G122840.1</name>
</gene>
<accession>A0A9N8DSV4</accession>
<dbReference type="OrthoDB" id="41894at2759"/>
<evidence type="ECO:0000256" key="1">
    <source>
        <dbReference type="SAM" id="MobiDB-lite"/>
    </source>
</evidence>
<evidence type="ECO:0000313" key="3">
    <source>
        <dbReference type="EMBL" id="CAB9508427.1"/>
    </source>
</evidence>
<dbReference type="Proteomes" id="UP001153069">
    <property type="component" value="Unassembled WGS sequence"/>
</dbReference>
<feature type="region of interest" description="Disordered" evidence="1">
    <location>
        <begin position="1"/>
        <end position="24"/>
    </location>
</feature>
<evidence type="ECO:0000313" key="4">
    <source>
        <dbReference type="Proteomes" id="UP001153069"/>
    </source>
</evidence>
<evidence type="ECO:0000256" key="2">
    <source>
        <dbReference type="SAM" id="Phobius"/>
    </source>
</evidence>
<keyword evidence="4" id="KW-1185">Reference proteome</keyword>
<feature type="transmembrane region" description="Helical" evidence="2">
    <location>
        <begin position="209"/>
        <end position="230"/>
    </location>
</feature>
<feature type="transmembrane region" description="Helical" evidence="2">
    <location>
        <begin position="250"/>
        <end position="270"/>
    </location>
</feature>
<feature type="compositionally biased region" description="Basic and acidic residues" evidence="1">
    <location>
        <begin position="11"/>
        <end position="21"/>
    </location>
</feature>